<proteinExistence type="predicted"/>
<evidence type="ECO:0000313" key="4">
    <source>
        <dbReference type="Proteomes" id="UP000188318"/>
    </source>
</evidence>
<protein>
    <submittedName>
        <fullName evidence="3">Uncharacterized protein</fullName>
    </submittedName>
</protein>
<dbReference type="STRING" id="602072.A0A1R3RJV7"/>
<gene>
    <name evidence="3" type="ORF">ASPCADRAFT_131365</name>
</gene>
<keyword evidence="2" id="KW-0812">Transmembrane</keyword>
<feature type="transmembrane region" description="Helical" evidence="2">
    <location>
        <begin position="127"/>
        <end position="150"/>
    </location>
</feature>
<dbReference type="AlphaFoldDB" id="A0A1R3RJV7"/>
<dbReference type="VEuPathDB" id="FungiDB:ASPCADRAFT_131365"/>
<feature type="transmembrane region" description="Helical" evidence="2">
    <location>
        <begin position="171"/>
        <end position="192"/>
    </location>
</feature>
<name>A0A1R3RJV7_ASPC5</name>
<dbReference type="OrthoDB" id="2896006at2759"/>
<evidence type="ECO:0000256" key="2">
    <source>
        <dbReference type="SAM" id="Phobius"/>
    </source>
</evidence>
<organism evidence="3 4">
    <name type="scientific">Aspergillus carbonarius (strain ITEM 5010)</name>
    <dbReference type="NCBI Taxonomy" id="602072"/>
    <lineage>
        <taxon>Eukaryota</taxon>
        <taxon>Fungi</taxon>
        <taxon>Dikarya</taxon>
        <taxon>Ascomycota</taxon>
        <taxon>Pezizomycotina</taxon>
        <taxon>Eurotiomycetes</taxon>
        <taxon>Eurotiomycetidae</taxon>
        <taxon>Eurotiales</taxon>
        <taxon>Aspergillaceae</taxon>
        <taxon>Aspergillus</taxon>
        <taxon>Aspergillus subgen. Circumdati</taxon>
    </lineage>
</organism>
<evidence type="ECO:0000313" key="3">
    <source>
        <dbReference type="EMBL" id="OOF94766.1"/>
    </source>
</evidence>
<keyword evidence="2" id="KW-1133">Transmembrane helix</keyword>
<feature type="transmembrane region" description="Helical" evidence="2">
    <location>
        <begin position="12"/>
        <end position="36"/>
    </location>
</feature>
<feature type="region of interest" description="Disordered" evidence="1">
    <location>
        <begin position="43"/>
        <end position="62"/>
    </location>
</feature>
<feature type="transmembrane region" description="Helical" evidence="2">
    <location>
        <begin position="96"/>
        <end position="115"/>
    </location>
</feature>
<keyword evidence="4" id="KW-1185">Reference proteome</keyword>
<dbReference type="EMBL" id="KV907501">
    <property type="protein sequence ID" value="OOF94766.1"/>
    <property type="molecule type" value="Genomic_DNA"/>
</dbReference>
<evidence type="ECO:0000256" key="1">
    <source>
        <dbReference type="SAM" id="MobiDB-lite"/>
    </source>
</evidence>
<keyword evidence="2" id="KW-0472">Membrane</keyword>
<sequence length="324" mass="35570">MRSLWGVPEFLLASLLIPLGSGLYTYSVVAPILAAVESPPAAQHAPVDEDSESKHHRPVDEKRSILRGAASKSLPADLTSAKCLEQHIAHWHRYRGLSIAIAARLAKSALVYLAPLAPLQDDTIFQWFLYNAVIETSLSILQVALVHIIISQPSRRRFYEHIPPLSSWATIAPVAILCGILTSANFYLPIFLVRVFGKVDGPSPTTNEMGLYTIGTVMLASGTLYFLGLAPARAIFIRQAASIMPKDAQLIVPFDRTFGGRVVLHGRLSMMDAWGSFAFDDRVRYFVIVGKAFGLMMAGWVLLFLLSMSWARSVGPLLDINLLA</sequence>
<dbReference type="Proteomes" id="UP000188318">
    <property type="component" value="Unassembled WGS sequence"/>
</dbReference>
<feature type="transmembrane region" description="Helical" evidence="2">
    <location>
        <begin position="212"/>
        <end position="236"/>
    </location>
</feature>
<accession>A0A1R3RJV7</accession>
<reference evidence="4" key="1">
    <citation type="journal article" date="2017" name="Genome Biol.">
        <title>Comparative genomics reveals high biological diversity and specific adaptations in the industrially and medically important fungal genus Aspergillus.</title>
        <authorList>
            <person name="de Vries R.P."/>
            <person name="Riley R."/>
            <person name="Wiebenga A."/>
            <person name="Aguilar-Osorio G."/>
            <person name="Amillis S."/>
            <person name="Uchima C.A."/>
            <person name="Anderluh G."/>
            <person name="Asadollahi M."/>
            <person name="Askin M."/>
            <person name="Barry K."/>
            <person name="Battaglia E."/>
            <person name="Bayram O."/>
            <person name="Benocci T."/>
            <person name="Braus-Stromeyer S.A."/>
            <person name="Caldana C."/>
            <person name="Canovas D."/>
            <person name="Cerqueira G.C."/>
            <person name="Chen F."/>
            <person name="Chen W."/>
            <person name="Choi C."/>
            <person name="Clum A."/>
            <person name="Dos Santos R.A."/>
            <person name="Damasio A.R."/>
            <person name="Diallinas G."/>
            <person name="Emri T."/>
            <person name="Fekete E."/>
            <person name="Flipphi M."/>
            <person name="Freyberg S."/>
            <person name="Gallo A."/>
            <person name="Gournas C."/>
            <person name="Habgood R."/>
            <person name="Hainaut M."/>
            <person name="Harispe M.L."/>
            <person name="Henrissat B."/>
            <person name="Hilden K.S."/>
            <person name="Hope R."/>
            <person name="Hossain A."/>
            <person name="Karabika E."/>
            <person name="Karaffa L."/>
            <person name="Karanyi Z."/>
            <person name="Krasevec N."/>
            <person name="Kuo A."/>
            <person name="Kusch H."/>
            <person name="LaButti K."/>
            <person name="Lagendijk E.L."/>
            <person name="Lapidus A."/>
            <person name="Levasseur A."/>
            <person name="Lindquist E."/>
            <person name="Lipzen A."/>
            <person name="Logrieco A.F."/>
            <person name="MacCabe A."/>
            <person name="Maekelae M.R."/>
            <person name="Malavazi I."/>
            <person name="Melin P."/>
            <person name="Meyer V."/>
            <person name="Mielnichuk N."/>
            <person name="Miskei M."/>
            <person name="Molnar A.P."/>
            <person name="Mule G."/>
            <person name="Ngan C.Y."/>
            <person name="Orejas M."/>
            <person name="Orosz E."/>
            <person name="Ouedraogo J.P."/>
            <person name="Overkamp K.M."/>
            <person name="Park H.-S."/>
            <person name="Perrone G."/>
            <person name="Piumi F."/>
            <person name="Punt P.J."/>
            <person name="Ram A.F."/>
            <person name="Ramon A."/>
            <person name="Rauscher S."/>
            <person name="Record E."/>
            <person name="Riano-Pachon D.M."/>
            <person name="Robert V."/>
            <person name="Roehrig J."/>
            <person name="Ruller R."/>
            <person name="Salamov A."/>
            <person name="Salih N.S."/>
            <person name="Samson R.A."/>
            <person name="Sandor E."/>
            <person name="Sanguinetti M."/>
            <person name="Schuetze T."/>
            <person name="Sepcic K."/>
            <person name="Shelest E."/>
            <person name="Sherlock G."/>
            <person name="Sophianopoulou V."/>
            <person name="Squina F.M."/>
            <person name="Sun H."/>
            <person name="Susca A."/>
            <person name="Todd R.B."/>
            <person name="Tsang A."/>
            <person name="Unkles S.E."/>
            <person name="van de Wiele N."/>
            <person name="van Rossen-Uffink D."/>
            <person name="Oliveira J.V."/>
            <person name="Vesth T.C."/>
            <person name="Visser J."/>
            <person name="Yu J.-H."/>
            <person name="Zhou M."/>
            <person name="Andersen M.R."/>
            <person name="Archer D.B."/>
            <person name="Baker S.E."/>
            <person name="Benoit I."/>
            <person name="Brakhage A.A."/>
            <person name="Braus G.H."/>
            <person name="Fischer R."/>
            <person name="Frisvad J.C."/>
            <person name="Goldman G.H."/>
            <person name="Houbraken J."/>
            <person name="Oakley B."/>
            <person name="Pocsi I."/>
            <person name="Scazzocchio C."/>
            <person name="Seiboth B."/>
            <person name="vanKuyk P.A."/>
            <person name="Wortman J."/>
            <person name="Dyer P.S."/>
            <person name="Grigoriev I.V."/>
        </authorList>
    </citation>
    <scope>NUCLEOTIDE SEQUENCE [LARGE SCALE GENOMIC DNA]</scope>
    <source>
        <strain evidence="4">ITEM 5010</strain>
    </source>
</reference>
<feature type="transmembrane region" description="Helical" evidence="2">
    <location>
        <begin position="292"/>
        <end position="311"/>
    </location>
</feature>